<evidence type="ECO:0000313" key="3">
    <source>
        <dbReference type="Proteomes" id="UP001343257"/>
    </source>
</evidence>
<reference evidence="2 3" key="1">
    <citation type="submission" date="2023-03" db="EMBL/GenBank/DDBJ databases">
        <title>Bacillus Genome Sequencing.</title>
        <authorList>
            <person name="Dunlap C."/>
        </authorList>
    </citation>
    <scope>NUCLEOTIDE SEQUENCE [LARGE SCALE GENOMIC DNA]</scope>
    <source>
        <strain evidence="2 3">NRS-52</strain>
    </source>
</reference>
<dbReference type="EMBL" id="JARTLD010000049">
    <property type="protein sequence ID" value="MED5019541.1"/>
    <property type="molecule type" value="Genomic_DNA"/>
</dbReference>
<feature type="region of interest" description="Disordered" evidence="1">
    <location>
        <begin position="1"/>
        <end position="20"/>
    </location>
</feature>
<proteinExistence type="predicted"/>
<accession>A0ABU6PZE4</accession>
<gene>
    <name evidence="2" type="ORF">P9847_19740</name>
</gene>
<keyword evidence="3" id="KW-1185">Reference proteome</keyword>
<sequence length="68" mass="7658">MDQTGNRIEQQSARSNMKSNFNRYPALKGQETELLLTPVIMPGAESEDHVLKRQTLTELSFTIQIPGP</sequence>
<comment type="caution">
    <text evidence="2">The sequence shown here is derived from an EMBL/GenBank/DDBJ whole genome shotgun (WGS) entry which is preliminary data.</text>
</comment>
<protein>
    <submittedName>
        <fullName evidence="2">Uncharacterized protein</fullName>
    </submittedName>
</protein>
<evidence type="ECO:0000313" key="2">
    <source>
        <dbReference type="EMBL" id="MED5019541.1"/>
    </source>
</evidence>
<organism evidence="2 3">
    <name type="scientific">Paenibacillus chibensis</name>
    <dbReference type="NCBI Taxonomy" id="59846"/>
    <lineage>
        <taxon>Bacteria</taxon>
        <taxon>Bacillati</taxon>
        <taxon>Bacillota</taxon>
        <taxon>Bacilli</taxon>
        <taxon>Bacillales</taxon>
        <taxon>Paenibacillaceae</taxon>
        <taxon>Paenibacillus</taxon>
    </lineage>
</organism>
<dbReference type="Proteomes" id="UP001343257">
    <property type="component" value="Unassembled WGS sequence"/>
</dbReference>
<evidence type="ECO:0000256" key="1">
    <source>
        <dbReference type="SAM" id="MobiDB-lite"/>
    </source>
</evidence>
<dbReference type="RefSeq" id="WP_328280606.1">
    <property type="nucleotide sequence ID" value="NZ_JARTLD010000049.1"/>
</dbReference>
<name>A0ABU6PZE4_9BACL</name>